<feature type="compositionally biased region" description="Basic and acidic residues" evidence="2">
    <location>
        <begin position="9"/>
        <end position="20"/>
    </location>
</feature>
<protein>
    <submittedName>
        <fullName evidence="4">Hpt domain-containing protein</fullName>
    </submittedName>
</protein>
<name>A0A1M4YQ54_9HYPH</name>
<dbReference type="OrthoDB" id="8454588at2"/>
<evidence type="ECO:0000313" key="5">
    <source>
        <dbReference type="Proteomes" id="UP000184533"/>
    </source>
</evidence>
<evidence type="ECO:0000259" key="3">
    <source>
        <dbReference type="Pfam" id="PF01627"/>
    </source>
</evidence>
<dbReference type="GO" id="GO:0004672">
    <property type="term" value="F:protein kinase activity"/>
    <property type="evidence" value="ECO:0007669"/>
    <property type="project" value="UniProtKB-ARBA"/>
</dbReference>
<feature type="region of interest" description="Disordered" evidence="2">
    <location>
        <begin position="1"/>
        <end position="20"/>
    </location>
</feature>
<feature type="domain" description="HPt" evidence="3">
    <location>
        <begin position="53"/>
        <end position="118"/>
    </location>
</feature>
<evidence type="ECO:0000313" key="4">
    <source>
        <dbReference type="EMBL" id="SHF07900.1"/>
    </source>
</evidence>
<sequence>MAQGSLQVEKGEPEQERRAERPIDLVHLAKQCLGDEHLEYEVLRLYDTTIKTYRKRLEQAESFDDLLANVHSIKGASVGVGAFTLADLAKHAEDELREGRPLTSEHIHDIAMAIEEVGAFITEMLANEPE</sequence>
<dbReference type="GO" id="GO:0000160">
    <property type="term" value="P:phosphorelay signal transduction system"/>
    <property type="evidence" value="ECO:0007669"/>
    <property type="project" value="UniProtKB-KW"/>
</dbReference>
<organism evidence="4 5">
    <name type="scientific">Devosia limi DSM 17137</name>
    <dbReference type="NCBI Taxonomy" id="1121477"/>
    <lineage>
        <taxon>Bacteria</taxon>
        <taxon>Pseudomonadati</taxon>
        <taxon>Pseudomonadota</taxon>
        <taxon>Alphaproteobacteria</taxon>
        <taxon>Hyphomicrobiales</taxon>
        <taxon>Devosiaceae</taxon>
        <taxon>Devosia</taxon>
    </lineage>
</organism>
<gene>
    <name evidence="4" type="ORF">SAMN02745223_01768</name>
</gene>
<dbReference type="InterPro" id="IPR008207">
    <property type="entry name" value="Sig_transdc_His_kin_Hpt_dom"/>
</dbReference>
<dbReference type="RefSeq" id="WP_052950488.1">
    <property type="nucleotide sequence ID" value="NZ_FQVC01000004.1"/>
</dbReference>
<evidence type="ECO:0000256" key="1">
    <source>
        <dbReference type="ARBA" id="ARBA00023012"/>
    </source>
</evidence>
<accession>A0A1M4YQ54</accession>
<dbReference type="Proteomes" id="UP000184533">
    <property type="component" value="Unassembled WGS sequence"/>
</dbReference>
<reference evidence="4 5" key="1">
    <citation type="submission" date="2016-11" db="EMBL/GenBank/DDBJ databases">
        <authorList>
            <person name="Jaros S."/>
            <person name="Januszkiewicz K."/>
            <person name="Wedrychowicz H."/>
        </authorList>
    </citation>
    <scope>NUCLEOTIDE SEQUENCE [LARGE SCALE GENOMIC DNA]</scope>
    <source>
        <strain evidence="4 5">DSM 17137</strain>
    </source>
</reference>
<proteinExistence type="predicted"/>
<keyword evidence="1" id="KW-0902">Two-component regulatory system</keyword>
<dbReference type="Pfam" id="PF01627">
    <property type="entry name" value="Hpt"/>
    <property type="match status" value="1"/>
</dbReference>
<dbReference type="InterPro" id="IPR036641">
    <property type="entry name" value="HPT_dom_sf"/>
</dbReference>
<dbReference type="EMBL" id="FQVC01000004">
    <property type="protein sequence ID" value="SHF07900.1"/>
    <property type="molecule type" value="Genomic_DNA"/>
</dbReference>
<dbReference type="Gene3D" id="1.20.120.160">
    <property type="entry name" value="HPT domain"/>
    <property type="match status" value="1"/>
</dbReference>
<dbReference type="SUPFAM" id="SSF47226">
    <property type="entry name" value="Histidine-containing phosphotransfer domain, HPT domain"/>
    <property type="match status" value="1"/>
</dbReference>
<evidence type="ECO:0000256" key="2">
    <source>
        <dbReference type="SAM" id="MobiDB-lite"/>
    </source>
</evidence>
<dbReference type="AlphaFoldDB" id="A0A1M4YQ54"/>